<dbReference type="EMBL" id="NWUF01000002">
    <property type="protein sequence ID" value="PCE44056.1"/>
    <property type="molecule type" value="Genomic_DNA"/>
</dbReference>
<dbReference type="RefSeq" id="WP_066961812.1">
    <property type="nucleotide sequence ID" value="NZ_CP023449.1"/>
</dbReference>
<reference evidence="1 2" key="1">
    <citation type="submission" date="2017-09" db="EMBL/GenBank/DDBJ databases">
        <title>The Catabolism of 3,6-Dichlorosalicylic acid is Initiated by the Cytochrome P450 Monooxygenase DsmABC in Rhizorhabdus dicambivorans Ndbn-20.</title>
        <authorList>
            <person name="Na L."/>
        </authorList>
    </citation>
    <scope>NUCLEOTIDE SEQUENCE [LARGE SCALE GENOMIC DNA]</scope>
    <source>
        <strain evidence="1 2">Ndbn-20m</strain>
    </source>
</reference>
<dbReference type="Pfam" id="PF19315">
    <property type="entry name" value="MC_hydratase"/>
    <property type="match status" value="1"/>
</dbReference>
<dbReference type="AlphaFoldDB" id="A0A2A4G0Q4"/>
<dbReference type="OrthoDB" id="9796589at2"/>
<proteinExistence type="predicted"/>
<dbReference type="Proteomes" id="UP000218934">
    <property type="component" value="Unassembled WGS sequence"/>
</dbReference>
<dbReference type="SUPFAM" id="SSF54637">
    <property type="entry name" value="Thioesterase/thiol ester dehydrase-isomerase"/>
    <property type="match status" value="1"/>
</dbReference>
<evidence type="ECO:0000313" key="1">
    <source>
        <dbReference type="EMBL" id="PCE44056.1"/>
    </source>
</evidence>
<sequence length="165" mass="18500">MENLVSELKKFPLRLRGNSYDDFEVGAVFNHHWGRTIEQSDNLLFSLSTLQLNPLYFNREYAKSEGHADIVISPMLVFAIVFGLSVEDLSERGGAFLGVDDLSFGEPAHVGDTLTARSTVTALRESKSDASYGIATWLTEGFNQRDERVIVFTRSNLVPRRDAKL</sequence>
<dbReference type="InterPro" id="IPR029069">
    <property type="entry name" value="HotDog_dom_sf"/>
</dbReference>
<dbReference type="GO" id="GO:0016829">
    <property type="term" value="F:lyase activity"/>
    <property type="evidence" value="ECO:0007669"/>
    <property type="project" value="InterPro"/>
</dbReference>
<protein>
    <submittedName>
        <fullName evidence="1">Dehydratase</fullName>
    </submittedName>
</protein>
<dbReference type="CDD" id="cd03451">
    <property type="entry name" value="FkbR2"/>
    <property type="match status" value="1"/>
</dbReference>
<dbReference type="PANTHER" id="PTHR43664:SF1">
    <property type="entry name" value="BETA-METHYLMALYL-COA DEHYDRATASE"/>
    <property type="match status" value="1"/>
</dbReference>
<dbReference type="InterPro" id="IPR048274">
    <property type="entry name" value="MC_hydratase"/>
</dbReference>
<keyword evidence="2" id="KW-1185">Reference proteome</keyword>
<organism evidence="1 2">
    <name type="scientific">Rhizorhabdus dicambivorans</name>
    <dbReference type="NCBI Taxonomy" id="1850238"/>
    <lineage>
        <taxon>Bacteria</taxon>
        <taxon>Pseudomonadati</taxon>
        <taxon>Pseudomonadota</taxon>
        <taxon>Alphaproteobacteria</taxon>
        <taxon>Sphingomonadales</taxon>
        <taxon>Sphingomonadaceae</taxon>
        <taxon>Rhizorhabdus</taxon>
    </lineage>
</organism>
<dbReference type="InterPro" id="IPR052342">
    <property type="entry name" value="MCH/BMMD"/>
</dbReference>
<name>A0A2A4G0Q4_9SPHN</name>
<accession>A0A2A4G0Q4</accession>
<gene>
    <name evidence="1" type="ORF">COO09_03395</name>
</gene>
<dbReference type="PANTHER" id="PTHR43664">
    <property type="entry name" value="MONOAMINE OXIDASE-RELATED"/>
    <property type="match status" value="1"/>
</dbReference>
<comment type="caution">
    <text evidence="1">The sequence shown here is derived from an EMBL/GenBank/DDBJ whole genome shotgun (WGS) entry which is preliminary data.</text>
</comment>
<dbReference type="KEGG" id="rdi:CMV14_20755"/>
<dbReference type="Gene3D" id="3.10.129.10">
    <property type="entry name" value="Hotdog Thioesterase"/>
    <property type="match status" value="1"/>
</dbReference>
<evidence type="ECO:0000313" key="2">
    <source>
        <dbReference type="Proteomes" id="UP000218934"/>
    </source>
</evidence>